<feature type="transmembrane region" description="Helical" evidence="1">
    <location>
        <begin position="21"/>
        <end position="42"/>
    </location>
</feature>
<keyword evidence="1" id="KW-1133">Transmembrane helix</keyword>
<dbReference type="PROSITE" id="PS51175">
    <property type="entry name" value="CBM6"/>
    <property type="match status" value="2"/>
</dbReference>
<dbReference type="InterPro" id="IPR003343">
    <property type="entry name" value="Big_2"/>
</dbReference>
<keyword evidence="1" id="KW-0812">Transmembrane</keyword>
<dbReference type="Proteomes" id="UP000019102">
    <property type="component" value="Unassembled WGS sequence"/>
</dbReference>
<feature type="domain" description="CBM6" evidence="2">
    <location>
        <begin position="59"/>
        <end position="185"/>
    </location>
</feature>
<dbReference type="STRING" id="1298598.JCM21714_4490"/>
<dbReference type="SMART" id="SM00635">
    <property type="entry name" value="BID_2"/>
    <property type="match status" value="1"/>
</dbReference>
<dbReference type="Gene3D" id="2.60.120.260">
    <property type="entry name" value="Galactose-binding domain-like"/>
    <property type="match status" value="2"/>
</dbReference>
<dbReference type="GO" id="GO:0030246">
    <property type="term" value="F:carbohydrate binding"/>
    <property type="evidence" value="ECO:0007669"/>
    <property type="project" value="InterPro"/>
</dbReference>
<protein>
    <recommendedName>
        <fullName evidence="2">CBM6 domain-containing protein</fullName>
    </recommendedName>
</protein>
<keyword evidence="4" id="KW-1185">Reference proteome</keyword>
<organism evidence="3 4">
    <name type="scientific">Gracilibacillus boraciitolerans JCM 21714</name>
    <dbReference type="NCBI Taxonomy" id="1298598"/>
    <lineage>
        <taxon>Bacteria</taxon>
        <taxon>Bacillati</taxon>
        <taxon>Bacillota</taxon>
        <taxon>Bacilli</taxon>
        <taxon>Bacillales</taxon>
        <taxon>Bacillaceae</taxon>
        <taxon>Gracilibacillus</taxon>
    </lineage>
</organism>
<dbReference type="EMBL" id="BAVS01000046">
    <property type="protein sequence ID" value="GAE95271.1"/>
    <property type="molecule type" value="Genomic_DNA"/>
</dbReference>
<gene>
    <name evidence="3" type="ORF">JCM21714_4490</name>
</gene>
<evidence type="ECO:0000313" key="3">
    <source>
        <dbReference type="EMBL" id="GAE95271.1"/>
    </source>
</evidence>
<reference evidence="3 4" key="1">
    <citation type="journal article" date="2014" name="Genome Announc.">
        <title>Draft Genome Sequence of the Boron-Tolerant and Moderately Halotolerant Bacterium Gracilibacillus boraciitolerans JCM 21714T.</title>
        <authorList>
            <person name="Ahmed I."/>
            <person name="Oshima K."/>
            <person name="Suda W."/>
            <person name="Kitamura K."/>
            <person name="Iida T."/>
            <person name="Ohmori Y."/>
            <person name="Fujiwara T."/>
            <person name="Hattori M."/>
            <person name="Ohkuma M."/>
        </authorList>
    </citation>
    <scope>NUCLEOTIDE SEQUENCE [LARGE SCALE GENOMIC DNA]</scope>
    <source>
        <strain evidence="3 4">JCM 21714</strain>
    </source>
</reference>
<dbReference type="InterPro" id="IPR005084">
    <property type="entry name" value="CBM6"/>
</dbReference>
<evidence type="ECO:0000256" key="1">
    <source>
        <dbReference type="SAM" id="Phobius"/>
    </source>
</evidence>
<dbReference type="SUPFAM" id="SSF49373">
    <property type="entry name" value="Invasin/intimin cell-adhesion fragments"/>
    <property type="match status" value="1"/>
</dbReference>
<feature type="domain" description="CBM6" evidence="2">
    <location>
        <begin position="285"/>
        <end position="413"/>
    </location>
</feature>
<dbReference type="eggNOG" id="COG5492">
    <property type="taxonomic scope" value="Bacteria"/>
</dbReference>
<dbReference type="SUPFAM" id="SSF49785">
    <property type="entry name" value="Galactose-binding domain-like"/>
    <property type="match status" value="2"/>
</dbReference>
<dbReference type="Pfam" id="PF03422">
    <property type="entry name" value="CBM_6"/>
    <property type="match status" value="1"/>
</dbReference>
<proteinExistence type="predicted"/>
<keyword evidence="1" id="KW-0472">Membrane</keyword>
<comment type="caution">
    <text evidence="3">The sequence shown here is derived from an EMBL/GenBank/DDBJ whole genome shotgun (WGS) entry which is preliminary data.</text>
</comment>
<dbReference type="AlphaFoldDB" id="W4VQ10"/>
<dbReference type="Gene3D" id="2.60.40.1080">
    <property type="match status" value="1"/>
</dbReference>
<sequence length="470" mass="51466">MLKKIKCTGVINLYRKKSNKFFSIFMIVVLLLSMVPNSIVFAEATRNATPPTVAPNDATLIEGETATRTDAWTGTDRPYSGTGFAILDGSRDSSKISYNINVDSEGEYSFAFNYSAGPVDGWPTERSIILNVNGQEETLLFTGTNSWDEWEYLIKNVNLNTGDNTISLTTDGSTNGANIDYLYYWKVENEEIVQSIQFKNSTINITKGDNFQSIVQAIYDDNSIKDLNLEKVSFSSAEENIATVSETGKITAVDVGSTEITAAYENFSATTTVVVEETGVPANARVIQGGESGTITHGPATDQNGYTGSGFAVINHELVPSSASYDIEVGSSGEFNINLRYAAGFVSGSSDDRTVGLFVNGSKVRDIVFEGTTQWNNWQLNRQVVSLNEGKNTVMLKVEAAGNGIVLDKLTLWKNVSEPEVYSYQFDQEEYQVKESATDQVTMQAISTDETIEDVTEALYLTPMMNPLLT</sequence>
<dbReference type="Pfam" id="PF02368">
    <property type="entry name" value="Big_2"/>
    <property type="match status" value="1"/>
</dbReference>
<evidence type="ECO:0000259" key="2">
    <source>
        <dbReference type="PROSITE" id="PS51175"/>
    </source>
</evidence>
<dbReference type="InterPro" id="IPR008979">
    <property type="entry name" value="Galactose-bd-like_sf"/>
</dbReference>
<accession>W4VQ10</accession>
<evidence type="ECO:0000313" key="4">
    <source>
        <dbReference type="Proteomes" id="UP000019102"/>
    </source>
</evidence>
<dbReference type="InterPro" id="IPR008964">
    <property type="entry name" value="Invasin/intimin_cell_adhesion"/>
</dbReference>
<name>W4VQ10_9BACI</name>
<dbReference type="eggNOG" id="COG2273">
    <property type="taxonomic scope" value="Bacteria"/>
</dbReference>